<evidence type="ECO:0000259" key="8">
    <source>
        <dbReference type="PROSITE" id="PS50893"/>
    </source>
</evidence>
<feature type="domain" description="ABC transporter" evidence="8">
    <location>
        <begin position="5"/>
        <end position="254"/>
    </location>
</feature>
<keyword evidence="3" id="KW-0813">Transport</keyword>
<dbReference type="Proteomes" id="UP000706333">
    <property type="component" value="Unassembled WGS sequence"/>
</dbReference>
<dbReference type="GO" id="GO:0015833">
    <property type="term" value="P:peptide transport"/>
    <property type="evidence" value="ECO:0007669"/>
    <property type="project" value="InterPro"/>
</dbReference>
<dbReference type="PROSITE" id="PS00211">
    <property type="entry name" value="ABC_TRANSPORTER_1"/>
    <property type="match status" value="2"/>
</dbReference>
<dbReference type="PROSITE" id="PS50893">
    <property type="entry name" value="ABC_TRANSPORTER_2"/>
    <property type="match status" value="2"/>
</dbReference>
<dbReference type="InterPro" id="IPR003439">
    <property type="entry name" value="ABC_transporter-like_ATP-bd"/>
</dbReference>
<proteinExistence type="inferred from homology"/>
<keyword evidence="4" id="KW-1003">Cell membrane</keyword>
<protein>
    <submittedName>
        <fullName evidence="9">Microcin ABC transporter ATP-binding protein</fullName>
    </submittedName>
</protein>
<comment type="subcellular location">
    <subcellularLocation>
        <location evidence="1">Cell inner membrane</location>
        <topology evidence="1">Peripheral membrane protein</topology>
    </subcellularLocation>
</comment>
<dbReference type="InterPro" id="IPR050388">
    <property type="entry name" value="ABC_Ni/Peptide_Import"/>
</dbReference>
<accession>A0A934WJT9</accession>
<dbReference type="GO" id="GO:0005524">
    <property type="term" value="F:ATP binding"/>
    <property type="evidence" value="ECO:0007669"/>
    <property type="project" value="UniProtKB-KW"/>
</dbReference>
<evidence type="ECO:0000256" key="5">
    <source>
        <dbReference type="ARBA" id="ARBA00022741"/>
    </source>
</evidence>
<dbReference type="FunFam" id="3.40.50.300:FF:000016">
    <property type="entry name" value="Oligopeptide ABC transporter ATP-binding component"/>
    <property type="match status" value="1"/>
</dbReference>
<evidence type="ECO:0000256" key="2">
    <source>
        <dbReference type="ARBA" id="ARBA00005417"/>
    </source>
</evidence>
<keyword evidence="6 9" id="KW-0067">ATP-binding</keyword>
<evidence type="ECO:0000313" key="9">
    <source>
        <dbReference type="EMBL" id="MBK5928277.1"/>
    </source>
</evidence>
<comment type="caution">
    <text evidence="9">The sequence shown here is derived from an EMBL/GenBank/DDBJ whole genome shotgun (WGS) entry which is preliminary data.</text>
</comment>
<dbReference type="GO" id="GO:0016887">
    <property type="term" value="F:ATP hydrolysis activity"/>
    <property type="evidence" value="ECO:0007669"/>
    <property type="project" value="InterPro"/>
</dbReference>
<keyword evidence="10" id="KW-1185">Reference proteome</keyword>
<dbReference type="InterPro" id="IPR013563">
    <property type="entry name" value="Oligopep_ABC_C"/>
</dbReference>
<dbReference type="AlphaFoldDB" id="A0A934WJT9"/>
<evidence type="ECO:0000256" key="4">
    <source>
        <dbReference type="ARBA" id="ARBA00022475"/>
    </source>
</evidence>
<organism evidence="9 10">
    <name type="scientific">Rhodobaculum claviforme</name>
    <dbReference type="NCBI Taxonomy" id="1549854"/>
    <lineage>
        <taxon>Bacteria</taxon>
        <taxon>Pseudomonadati</taxon>
        <taxon>Pseudomonadota</taxon>
        <taxon>Alphaproteobacteria</taxon>
        <taxon>Rhodobacterales</taxon>
        <taxon>Paracoccaceae</taxon>
        <taxon>Rhodobaculum</taxon>
    </lineage>
</organism>
<dbReference type="NCBIfam" id="NF008453">
    <property type="entry name" value="PRK11308.1"/>
    <property type="match status" value="2"/>
</dbReference>
<sequence length="532" mass="57797">MSAVLKVRDLSVSFAQEGRLIHAVRDVSFDVGRGETVALVGESGSGKSVTALSTVALLPESAQVTGSIRYRDREMVGADAKALLAVRGNDISFIFQEPMTSLNPLHTLEKQLAESLAIHRGLTGDAARARILELLHKVGIPEAESRLGAYPHQLSGGQRQRVMIAMALANGPDLLIADEPTTALDVTIQAQILELLARLKHEEGMSLLFITHDLGIVRRFADRVCVMQGGRIVEAGETRALFADPQHPYTRRLLAAEPQGMPEPVPSGAPELLRTDRLRVWFPIQRGLMRRTVGHVKAVNAATLAVREGETVGVVGESGSGKTTLALAALRLISSDGPVVFQGRDIQGWKSRQLRGVRRDMQVVFQDPFGSLSPRMTVEQIVAEGLTVHGSGGGDPHAMVATALREVGLDPAMMSRYPHEFSGGQRQRIAIARAMILKPKLLVLDEPTSALDMTVQVQIVELLRELQRRHRLGYLFISHDLRVVRALAHHVIVMRHGDVVEQGAAAQVFDAPQSDYTRTLMAAAFDLKAAAG</sequence>
<dbReference type="SUPFAM" id="SSF52540">
    <property type="entry name" value="P-loop containing nucleoside triphosphate hydrolases"/>
    <property type="match status" value="2"/>
</dbReference>
<evidence type="ECO:0000256" key="3">
    <source>
        <dbReference type="ARBA" id="ARBA00022448"/>
    </source>
</evidence>
<dbReference type="InterPro" id="IPR027417">
    <property type="entry name" value="P-loop_NTPase"/>
</dbReference>
<dbReference type="Pfam" id="PF00005">
    <property type="entry name" value="ABC_tran"/>
    <property type="match status" value="2"/>
</dbReference>
<dbReference type="EMBL" id="NHSD01000297">
    <property type="protein sequence ID" value="MBK5928277.1"/>
    <property type="molecule type" value="Genomic_DNA"/>
</dbReference>
<dbReference type="InterPro" id="IPR017871">
    <property type="entry name" value="ABC_transporter-like_CS"/>
</dbReference>
<keyword evidence="7" id="KW-0472">Membrane</keyword>
<gene>
    <name evidence="9" type="ORF">CCR87_13190</name>
</gene>
<dbReference type="Pfam" id="PF08352">
    <property type="entry name" value="oligo_HPY"/>
    <property type="match status" value="2"/>
</dbReference>
<evidence type="ECO:0000256" key="1">
    <source>
        <dbReference type="ARBA" id="ARBA00004417"/>
    </source>
</evidence>
<dbReference type="NCBIfam" id="NF007739">
    <property type="entry name" value="PRK10419.1"/>
    <property type="match status" value="2"/>
</dbReference>
<comment type="similarity">
    <text evidence="2">Belongs to the ABC transporter superfamily.</text>
</comment>
<dbReference type="PANTHER" id="PTHR43297">
    <property type="entry name" value="OLIGOPEPTIDE TRANSPORT ATP-BINDING PROTEIN APPD"/>
    <property type="match status" value="1"/>
</dbReference>
<name>A0A934WJT9_9RHOB</name>
<dbReference type="PANTHER" id="PTHR43297:SF2">
    <property type="entry name" value="DIPEPTIDE TRANSPORT ATP-BINDING PROTEIN DPPD"/>
    <property type="match status" value="1"/>
</dbReference>
<dbReference type="SMART" id="SM00382">
    <property type="entry name" value="AAA"/>
    <property type="match status" value="2"/>
</dbReference>
<evidence type="ECO:0000256" key="6">
    <source>
        <dbReference type="ARBA" id="ARBA00022840"/>
    </source>
</evidence>
<evidence type="ECO:0000256" key="7">
    <source>
        <dbReference type="ARBA" id="ARBA00023136"/>
    </source>
</evidence>
<dbReference type="CDD" id="cd03257">
    <property type="entry name" value="ABC_NikE_OppD_transporters"/>
    <property type="match status" value="2"/>
</dbReference>
<reference evidence="9" key="2">
    <citation type="journal article" date="2020" name="Microorganisms">
        <title>Osmotic Adaptation and Compatible Solute Biosynthesis of Phototrophic Bacteria as Revealed from Genome Analyses.</title>
        <authorList>
            <person name="Imhoff J.F."/>
            <person name="Rahn T."/>
            <person name="Kunzel S."/>
            <person name="Keller A."/>
            <person name="Neulinger S.C."/>
        </authorList>
    </citation>
    <scope>NUCLEOTIDE SEQUENCE</scope>
    <source>
        <strain evidence="9">LMG 28126</strain>
    </source>
</reference>
<dbReference type="RefSeq" id="WP_201158030.1">
    <property type="nucleotide sequence ID" value="NZ_NHSD01000297.1"/>
</dbReference>
<dbReference type="GO" id="GO:0055085">
    <property type="term" value="P:transmembrane transport"/>
    <property type="evidence" value="ECO:0007669"/>
    <property type="project" value="UniProtKB-ARBA"/>
</dbReference>
<dbReference type="GO" id="GO:0005886">
    <property type="term" value="C:plasma membrane"/>
    <property type="evidence" value="ECO:0007669"/>
    <property type="project" value="UniProtKB-SubCell"/>
</dbReference>
<reference evidence="9" key="1">
    <citation type="submission" date="2017-05" db="EMBL/GenBank/DDBJ databases">
        <authorList>
            <person name="Imhoff J.F."/>
            <person name="Rahn T."/>
            <person name="Kuenzel S."/>
            <person name="Neulinger S.C."/>
        </authorList>
    </citation>
    <scope>NUCLEOTIDE SEQUENCE</scope>
    <source>
        <strain evidence="9">LMG 28126</strain>
    </source>
</reference>
<evidence type="ECO:0000313" key="10">
    <source>
        <dbReference type="Proteomes" id="UP000706333"/>
    </source>
</evidence>
<keyword evidence="5" id="KW-0547">Nucleotide-binding</keyword>
<dbReference type="InterPro" id="IPR003593">
    <property type="entry name" value="AAA+_ATPase"/>
</dbReference>
<feature type="domain" description="ABC transporter" evidence="8">
    <location>
        <begin position="284"/>
        <end position="521"/>
    </location>
</feature>
<dbReference type="Gene3D" id="3.40.50.300">
    <property type="entry name" value="P-loop containing nucleotide triphosphate hydrolases"/>
    <property type="match status" value="2"/>
</dbReference>